<organism evidence="2 3">
    <name type="scientific">Sorghum bicolor</name>
    <name type="common">Sorghum</name>
    <name type="synonym">Sorghum vulgare</name>
    <dbReference type="NCBI Taxonomy" id="4558"/>
    <lineage>
        <taxon>Eukaryota</taxon>
        <taxon>Viridiplantae</taxon>
        <taxon>Streptophyta</taxon>
        <taxon>Embryophyta</taxon>
        <taxon>Tracheophyta</taxon>
        <taxon>Spermatophyta</taxon>
        <taxon>Magnoliopsida</taxon>
        <taxon>Liliopsida</taxon>
        <taxon>Poales</taxon>
        <taxon>Poaceae</taxon>
        <taxon>PACMAD clade</taxon>
        <taxon>Panicoideae</taxon>
        <taxon>Andropogonodae</taxon>
        <taxon>Andropogoneae</taxon>
        <taxon>Sorghinae</taxon>
        <taxon>Sorghum</taxon>
    </lineage>
</organism>
<gene>
    <name evidence="2" type="ORF">BDA96_10G300100</name>
</gene>
<proteinExistence type="predicted"/>
<sequence>MVKKIEWSKKRKLTVIARTGRRRTRRSQPPRRRPWKEARAMTAFARSVAIASADIVFEDEWLAVIDNPAGVYCDVLLTSFPCPAVSDLSKLGWISGRKQFRDVIFPLSPLGHLLIAKAGTSQDLAFLVGEVDPISVYLSPPTLIRSVIYIYDGKVIPVLLVLCHAMVYMAFTTREMTTMIANLEVPR</sequence>
<dbReference type="Proteomes" id="UP000807115">
    <property type="component" value="Chromosome 10"/>
</dbReference>
<comment type="caution">
    <text evidence="2">The sequence shown here is derived from an EMBL/GenBank/DDBJ whole genome shotgun (WGS) entry which is preliminary data.</text>
</comment>
<reference evidence="2" key="1">
    <citation type="journal article" date="2019" name="BMC Genomics">
        <title>A new reference genome for Sorghum bicolor reveals high levels of sequence similarity between sweet and grain genotypes: implications for the genetics of sugar metabolism.</title>
        <authorList>
            <person name="Cooper E.A."/>
            <person name="Brenton Z.W."/>
            <person name="Flinn B.S."/>
            <person name="Jenkins J."/>
            <person name="Shu S."/>
            <person name="Flowers D."/>
            <person name="Luo F."/>
            <person name="Wang Y."/>
            <person name="Xia P."/>
            <person name="Barry K."/>
            <person name="Daum C."/>
            <person name="Lipzen A."/>
            <person name="Yoshinaga Y."/>
            <person name="Schmutz J."/>
            <person name="Saski C."/>
            <person name="Vermerris W."/>
            <person name="Kresovich S."/>
        </authorList>
    </citation>
    <scope>NUCLEOTIDE SEQUENCE</scope>
</reference>
<evidence type="ECO:0000256" key="1">
    <source>
        <dbReference type="SAM" id="Phobius"/>
    </source>
</evidence>
<dbReference type="EMBL" id="CM027689">
    <property type="protein sequence ID" value="KAG0515682.1"/>
    <property type="molecule type" value="Genomic_DNA"/>
</dbReference>
<reference evidence="2" key="2">
    <citation type="submission" date="2020-10" db="EMBL/GenBank/DDBJ databases">
        <authorList>
            <person name="Cooper E.A."/>
            <person name="Brenton Z.W."/>
            <person name="Flinn B.S."/>
            <person name="Jenkins J."/>
            <person name="Shu S."/>
            <person name="Flowers D."/>
            <person name="Luo F."/>
            <person name="Wang Y."/>
            <person name="Xia P."/>
            <person name="Barry K."/>
            <person name="Daum C."/>
            <person name="Lipzen A."/>
            <person name="Yoshinaga Y."/>
            <person name="Schmutz J."/>
            <person name="Saski C."/>
            <person name="Vermerris W."/>
            <person name="Kresovich S."/>
        </authorList>
    </citation>
    <scope>NUCLEOTIDE SEQUENCE</scope>
</reference>
<evidence type="ECO:0000313" key="2">
    <source>
        <dbReference type="EMBL" id="KAG0515682.1"/>
    </source>
</evidence>
<keyword evidence="1" id="KW-0812">Transmembrane</keyword>
<protein>
    <submittedName>
        <fullName evidence="2">Uncharacterized protein</fullName>
    </submittedName>
</protein>
<keyword evidence="1" id="KW-1133">Transmembrane helix</keyword>
<evidence type="ECO:0000313" key="3">
    <source>
        <dbReference type="Proteomes" id="UP000807115"/>
    </source>
</evidence>
<keyword evidence="1" id="KW-0472">Membrane</keyword>
<dbReference type="AlphaFoldDB" id="A0A921U1Z8"/>
<accession>A0A921U1Z8</accession>
<feature type="transmembrane region" description="Helical" evidence="1">
    <location>
        <begin position="148"/>
        <end position="171"/>
    </location>
</feature>
<name>A0A921U1Z8_SORBI</name>